<evidence type="ECO:0000313" key="10">
    <source>
        <dbReference type="EMBL" id="QBL15287.1"/>
    </source>
</evidence>
<comment type="catalytic activity">
    <reaction evidence="8">
        <text>RNA(n) + a ribonucleoside 5'-triphosphate = RNA(n+1) + diphosphate</text>
        <dbReference type="Rhea" id="RHEA:21248"/>
        <dbReference type="Rhea" id="RHEA-COMP:14527"/>
        <dbReference type="Rhea" id="RHEA-COMP:17342"/>
        <dbReference type="ChEBI" id="CHEBI:33019"/>
        <dbReference type="ChEBI" id="CHEBI:61557"/>
        <dbReference type="ChEBI" id="CHEBI:140395"/>
        <dbReference type="EC" id="2.7.7.48"/>
    </reaction>
</comment>
<reference evidence="10" key="1">
    <citation type="journal article" date="2019" name="Viruses">
        <title>Discovery and Characterization of Bukakata orbivirus (Reoviridae:Orbivirus), a Novel Virus from a Ugandan Bat.</title>
        <authorList>
            <person name="Fagre A.C."/>
            <person name="Lee J.S."/>
            <person name="Kityo R.M."/>
            <person name="Bergren N.A."/>
            <person name="Mossel E.C."/>
            <person name="Nakayiki T."/>
            <person name="Nalikka B."/>
            <person name="Nyakarahuka L."/>
            <person name="Gilbert A.T."/>
            <person name="Peterhans J.K."/>
            <person name="Crabtree M.B."/>
            <person name="Towner J.S."/>
            <person name="Amman B.R."/>
            <person name="Sealy T.K."/>
            <person name="Schuh A.J."/>
            <person name="Nichol S.T."/>
            <person name="Lutwama J.J."/>
            <person name="Miller B.R."/>
            <person name="Kading R.C."/>
        </authorList>
    </citation>
    <scope>NUCLEOTIDE SEQUENCE</scope>
    <source>
        <strain evidence="10">MK 6357</strain>
    </source>
</reference>
<dbReference type="GO" id="GO:0019079">
    <property type="term" value="P:viral genome replication"/>
    <property type="evidence" value="ECO:0007669"/>
    <property type="project" value="InterPro"/>
</dbReference>
<evidence type="ECO:0000256" key="8">
    <source>
        <dbReference type="PIRNR" id="PIRNR000821"/>
    </source>
</evidence>
<evidence type="ECO:0000256" key="7">
    <source>
        <dbReference type="ARBA" id="ARBA00022953"/>
    </source>
</evidence>
<sequence>MAVTVHGFNIIRRSLERIYPNLNLNEEKGYVAFYKFSDNIRKIRRKRGVKYKRDDENIKEDIKRGGVKLYGTDVLYENDWTEMVKGFPVVEDALYIYENSWVPQNLVNPEEEFLRNYRIMQNESSLQTYILSRGKTEMQIYGDVPMKFWMSFLIEMEQATSTKTLGIHVLASFINKYGNPFHQGNRDLSRIEAFNTCVTTPLLAEMCCMETILELNIRMRMREENLTYLEFGDEKVDPIELLREFFRMCLPHPKKINNSLRAPYSWFVKMWGIAADPIVLLTSDGGDDRNAKDVFFKKFKTYKNKYVDIFKADFYRRSLRANLDKVIETEEYAASLCGVSLELKNFKRMLKNVYKTPFYPDRISNVMLASFLLSIQTISGYGRAWVVNKPTDFENQVKPNKANLIAEVSELTSNYFVQAYQEAKDRREEIVKPEDLYTSMLRLARNTSSGFSTKIQVEKSFGPGRKDVVEIISRIKALVIFTKGHEVFTEKELKKKYNTVELYQTKGSRDVPIKSTRTIYSINLSILVPQLIVTLPLNEFFARVGGSTSPDYRKLGGKVIVGDLEATGSRVVDAIDTFRNSGDDTIFSIAIDYSEYDTHLTRYNFRQGMLDGIRRAMKGYGDLRYEGYTLDEIVDFGYGEGRVANSLWNGKRRVFLTTVDKYLSLTDEERVQGDFKIPPGVKPVTNVEIAKRIEIEKADERADPDSYLLISPTDGSDLAKIDTHLSGENSTLIANSLHNMAIGTLIQETVKKKFPMMISFLSEQYVGDDTLLYARLHTYDANNIDMIANTIFDVVGKCGHEASESKTMLAPFSVEKTQTHAKQGVYIPQDRMMIISSERRKDIESVQEYVRSQVQTSVTKVSRGFSHTLATYILMLKTSVIGAWKLKRTILDESRYRDRKFDSDDEDGFTLVLMRNPLTLFVPIGWNGYGAHPVALNIVMTEEIFMDSMIMPDLREIMAPIIKILGSIPPPWNETKADKRSIRSGTVNSFFGKMARPVVRAALQNTEVMDLLETLPLGDYSPGRISRTMMHSALLKEPTARTLLTAGYELEYQRDLNGWKQNDVAFTIGEGAGLISSAYMKIFDVYVAETLPFVKHAFPDQNLSPQFYLQKSILGPRRSERLRMSYIDRLDAILRKDTVMRGFITGNTIVNVVEQLGLSHTADDLSMVFMLMNIEQRVAEELASYITSERVRFDALKLVKKGIVGDEFSMSLNVSTQEMLEETLIYPRELSKTELDAVSLYVSQYQMLRASMGKSKVRLQIHVPDDIKRRYKIKAQRFRTHVPKLKILRKLLDVNRMSVRTLENQFV</sequence>
<dbReference type="GO" id="GO:0003968">
    <property type="term" value="F:RNA-directed RNA polymerase activity"/>
    <property type="evidence" value="ECO:0007669"/>
    <property type="project" value="UniProtKB-UniRule"/>
</dbReference>
<comment type="similarity">
    <text evidence="1 8">Belongs to the reoviridae RNA-directed RNA polymerase family.</text>
</comment>
<evidence type="ECO:0000256" key="3">
    <source>
        <dbReference type="ARBA" id="ARBA00022484"/>
    </source>
</evidence>
<dbReference type="EC" id="2.7.7.48" evidence="2 8"/>
<keyword evidence="7 8" id="KW-0693">Viral RNA replication</keyword>
<evidence type="ECO:0000256" key="2">
    <source>
        <dbReference type="ARBA" id="ARBA00012494"/>
    </source>
</evidence>
<dbReference type="SUPFAM" id="SSF56672">
    <property type="entry name" value="DNA/RNA polymerases"/>
    <property type="match status" value="1"/>
</dbReference>
<evidence type="ECO:0000256" key="6">
    <source>
        <dbReference type="ARBA" id="ARBA00022741"/>
    </source>
</evidence>
<keyword evidence="3 8" id="KW-0696">RNA-directed RNA polymerase</keyword>
<dbReference type="PROSITE" id="PS50523">
    <property type="entry name" value="RDRP_DSRNA_REO"/>
    <property type="match status" value="1"/>
</dbReference>
<dbReference type="InterPro" id="IPR008723">
    <property type="entry name" value="RNA_pol_orbivir"/>
</dbReference>
<evidence type="ECO:0000259" key="9">
    <source>
        <dbReference type="PROSITE" id="PS50523"/>
    </source>
</evidence>
<dbReference type="EMBL" id="MK359245">
    <property type="protein sequence ID" value="QBL15287.1"/>
    <property type="molecule type" value="Genomic_RNA"/>
</dbReference>
<dbReference type="GO" id="GO:0006351">
    <property type="term" value="P:DNA-templated transcription"/>
    <property type="evidence" value="ECO:0007669"/>
    <property type="project" value="UniProtKB-UniRule"/>
</dbReference>
<dbReference type="Pfam" id="PF05788">
    <property type="entry name" value="Orbi_VP1"/>
    <property type="match status" value="1"/>
</dbReference>
<keyword evidence="4 8" id="KW-0808">Transferase</keyword>
<proteinExistence type="inferred from homology"/>
<evidence type="ECO:0000256" key="1">
    <source>
        <dbReference type="ARBA" id="ARBA00009581"/>
    </source>
</evidence>
<evidence type="ECO:0000256" key="5">
    <source>
        <dbReference type="ARBA" id="ARBA00022695"/>
    </source>
</evidence>
<keyword evidence="6 8" id="KW-0547">Nucleotide-binding</keyword>
<accession>A0A482A5N7</accession>
<dbReference type="GO" id="GO:0003723">
    <property type="term" value="F:RNA binding"/>
    <property type="evidence" value="ECO:0007669"/>
    <property type="project" value="InterPro"/>
</dbReference>
<evidence type="ECO:0000256" key="4">
    <source>
        <dbReference type="ARBA" id="ARBA00022679"/>
    </source>
</evidence>
<organism evidence="10">
    <name type="scientific">Japanaut virus</name>
    <dbReference type="NCBI Taxonomy" id="2547358"/>
    <lineage>
        <taxon>Viruses</taxon>
        <taxon>Riboviria</taxon>
        <taxon>Orthornavirae</taxon>
        <taxon>Duplornaviricota</taxon>
        <taxon>Resentoviricetes</taxon>
        <taxon>Reovirales</taxon>
        <taxon>Sedoreoviridae</taxon>
        <taxon>Orbivirus</taxon>
    </lineage>
</organism>
<keyword evidence="5 8" id="KW-0548">Nucleotidyltransferase</keyword>
<dbReference type="InterPro" id="IPR007097">
    <property type="entry name" value="RNA-dir_pol_reovirus"/>
</dbReference>
<dbReference type="PIRSF" id="PIRSF000821">
    <property type="entry name" value="RdRPol"/>
    <property type="match status" value="1"/>
</dbReference>
<dbReference type="InterPro" id="IPR043502">
    <property type="entry name" value="DNA/RNA_pol_sf"/>
</dbReference>
<protein>
    <recommendedName>
        <fullName evidence="2 8">RNA-directed RNA polymerase</fullName>
        <ecNumber evidence="2 8">2.7.7.48</ecNumber>
    </recommendedName>
</protein>
<feature type="domain" description="RdRp catalytic" evidence="9">
    <location>
        <begin position="559"/>
        <end position="815"/>
    </location>
</feature>
<name>A0A482A5N7_9REOV</name>
<dbReference type="GO" id="GO:0000166">
    <property type="term" value="F:nucleotide binding"/>
    <property type="evidence" value="ECO:0007669"/>
    <property type="project" value="UniProtKB-KW"/>
</dbReference>